<reference evidence="8" key="1">
    <citation type="submission" date="2020-12" db="EMBL/GenBank/DDBJ databases">
        <title>Antibiotic resistance and phylogeny of Pseudomonas spp. isolated over three decades from chicken meat in the Norwegian food chain.</title>
        <authorList>
            <person name="Moen B."/>
        </authorList>
    </citation>
    <scope>NUCLEOTIDE SEQUENCE</scope>
    <source>
        <strain evidence="8">MF6762</strain>
    </source>
</reference>
<evidence type="ECO:0000256" key="2">
    <source>
        <dbReference type="ARBA" id="ARBA00012483"/>
    </source>
</evidence>
<feature type="domain" description="NEL" evidence="7">
    <location>
        <begin position="1325"/>
        <end position="1640"/>
    </location>
</feature>
<gene>
    <name evidence="8" type="ORF">JFT45_00570</name>
</gene>
<dbReference type="Gene3D" id="3.80.10.10">
    <property type="entry name" value="Ribonuclease Inhibitor"/>
    <property type="match status" value="1"/>
</dbReference>
<dbReference type="Pfam" id="PF20178">
    <property type="entry name" value="ToxA_N"/>
    <property type="match status" value="1"/>
</dbReference>
<evidence type="ECO:0000256" key="1">
    <source>
        <dbReference type="ARBA" id="ARBA00000900"/>
    </source>
</evidence>
<dbReference type="Pfam" id="PF14496">
    <property type="entry name" value="NEL"/>
    <property type="match status" value="1"/>
</dbReference>
<evidence type="ECO:0000313" key="8">
    <source>
        <dbReference type="EMBL" id="MBJ2255018.1"/>
    </source>
</evidence>
<keyword evidence="6" id="KW-1035">Host cytoplasm</keyword>
<dbReference type="InterPro" id="IPR046673">
    <property type="entry name" value="ToxA_N"/>
</dbReference>
<evidence type="ECO:0000259" key="7">
    <source>
        <dbReference type="PROSITE" id="PS52053"/>
    </source>
</evidence>
<dbReference type="GO" id="GO:0005576">
    <property type="term" value="C:extracellular region"/>
    <property type="evidence" value="ECO:0007669"/>
    <property type="project" value="UniProtKB-UniRule"/>
</dbReference>
<organism evidence="8 9">
    <name type="scientific">Pseudomonas psychrophila</name>
    <dbReference type="NCBI Taxonomy" id="122355"/>
    <lineage>
        <taxon>Bacteria</taxon>
        <taxon>Pseudomonadati</taxon>
        <taxon>Pseudomonadota</taxon>
        <taxon>Gammaproteobacteria</taxon>
        <taxon>Pseudomonadales</taxon>
        <taxon>Pseudomonadaceae</taxon>
        <taxon>Pseudomonas</taxon>
    </lineage>
</organism>
<accession>A0A8I1FMW2</accession>
<dbReference type="SMART" id="SM00369">
    <property type="entry name" value="LRR_TYP"/>
    <property type="match status" value="4"/>
</dbReference>
<dbReference type="InterPro" id="IPR029487">
    <property type="entry name" value="NEL_dom"/>
</dbReference>
<dbReference type="SMART" id="SM00364">
    <property type="entry name" value="LRR_BAC"/>
    <property type="match status" value="4"/>
</dbReference>
<sequence>MPTSHLTPPTTFTPVLDLKELGIHHDFIKNVASDTLGLLPERLIKRLNEHSFDVPTWYTGAPLSQRMALKATQALNHQSLQALHSTLDQISTVDRFAVPLLEQALLKAFGTACDVNKNVISLTTLNSFTDEIERTDTHTLLQAALHNFEGNQARAHGIPWGSHLWDYKSTHSSDPAPHSIPIEPTAFAKLCRDLDIGGRYQQHLQRIFNPPGSVEKNLLEQRFIEHERNTLMLHADIALMKKDILATTHRTLIDYCKGHDSVQFNGNPLTVGSMSLDDIAFHSLIVFHAPSLEQDSRCVIYIPGDPVSGLKEYPNLRSAHSDLMSKMGIESYRQFFVHLASQSQKLKLSKRLTARFQHSTRDPLYMQHQPIPLNLFRHLYQKKTGQLFNDARFLAVPTAEKNRLTLIDRLEHYLDVTLNILNVEALFVPGLGEVMMVVFAAQMMTEVYHGIEAWEQDEKEHAWSYTKDVLMNLAFVAVAGKVASEITRPAAVRVSPFVEELDVIELPGGKTQLWKPDLTPFEHDIDPGASEGPDNQGLYTHEGKSYLALEGKNYRVQKTAEGTWRLQHPTDPEHYAPPIDPNGHGAWIHEAEELSQWSESTLVRRLDPSLSDLSDEQARYLMHASQTDSALLRQAYRDLAPPPALLEDGITRFKLKQHLEQFIQKMRTHDTTADPLLQLQVLVDVDLWPRSKALRCLDSEGKTIIEYGNGSPAKVPVIQILDSQIRRGELLKSVLLSLDDNEVRALTGNGLAASIEEKVQRLSTKIADRAEQLSDDLFRSLYARSNRSIDPLVMKLITTWPGLPVPVATELVDATTSAERWALEDGVRIPLPVAEEARLYVEEVRLAHACDDFYFDYDNNPDTQKLILHSLEKMPGWSPEVRLEVRDKTLSGALLDEVGPRDAPLRKVLVKVGSRYLTYNASEHMLHGLDDIYASVLHALPDQERAALGFPHTGQGQALKEALVERPGLDRQALSKVLGFKPTTLKTESPLQLAKGRIRYPVIDQEAIRCGRAPFTCFRASPRRVRHLKSKMFPMHTNEVVERFLELESLYSRAGLARLEALNKEYKALKESLSEWINGPLEMVQVNESHLRPVHIRDKTRAANKIIRCWQRSSGMGTEFPGARLNITNLNLARLPALNADFSHVTSLQMSDMYLHESIDPFLAQFPNLQELKFESAHLEALPASLFNLQELKQLHLSKNRITLTPEAAEKLSALKKLRVLNLSSNPLGNLPDFTQMSELARLDLRNTGLTQWPEGIEHLPFLTHLDLRANSLTALPQGYFQIPVQRLRNTFLHDNPFDNSTWDAINAHRTRQGLALERRVHAPIPTHHVNLWLDPSLTESERVLKTAIWTALEAEPNAENFFRVIRDLVVSADFQHDRQQLTEKVWKVLECAAEDAGYREEVFASSLENETCVDRTSTIFSRFGFKFLLREALLAEGSDKETRLLALMKGRVRLLELDDIAQTQVALQHHAYRSVVSEHVLSPEQISRLEPDELEVKLIYQVDLAQRLELPWQPSHMQFRAIAKISPAQIEEAYHIVLNKETVHGYMAKKLLEEGIWRDHIQSAYSADIKAGNLVFEQRYVDLETLQEKQQRWVDTVGSDDTDARWLLQQELQQLAQRLNIDQTRVFTGAPMPEADYYAELENIDRHKKKTLERITQNILDTKTR</sequence>
<evidence type="ECO:0000256" key="4">
    <source>
        <dbReference type="ARBA" id="ARBA00022737"/>
    </source>
</evidence>
<dbReference type="GO" id="GO:0061630">
    <property type="term" value="F:ubiquitin protein ligase activity"/>
    <property type="evidence" value="ECO:0007669"/>
    <property type="project" value="UniProtKB-EC"/>
</dbReference>
<evidence type="ECO:0000256" key="6">
    <source>
        <dbReference type="PROSITE-ProRule" id="PRU01398"/>
    </source>
</evidence>
<feature type="active site" description="Glycyl thioester intermediate" evidence="6">
    <location>
        <position position="1413"/>
    </location>
</feature>
<evidence type="ECO:0000256" key="3">
    <source>
        <dbReference type="ARBA" id="ARBA00022614"/>
    </source>
</evidence>
<evidence type="ECO:0000256" key="5">
    <source>
        <dbReference type="ARBA" id="ARBA00023026"/>
    </source>
</evidence>
<dbReference type="PANTHER" id="PTHR45752:SF187">
    <property type="entry name" value="LEUCINE-RICH REPEAT AND IQ DOMAIN-CONTAINING PROTEIN 4"/>
    <property type="match status" value="1"/>
</dbReference>
<dbReference type="InterPro" id="IPR003591">
    <property type="entry name" value="Leu-rich_rpt_typical-subtyp"/>
</dbReference>
<comment type="caution">
    <text evidence="8">The sequence shown here is derived from an EMBL/GenBank/DDBJ whole genome shotgun (WGS) entry which is preliminary data.</text>
</comment>
<dbReference type="GO" id="GO:0016567">
    <property type="term" value="P:protein ubiquitination"/>
    <property type="evidence" value="ECO:0007669"/>
    <property type="project" value="InterPro"/>
</dbReference>
<keyword evidence="5" id="KW-0843">Virulence</keyword>
<dbReference type="RefSeq" id="WP_198820848.1">
    <property type="nucleotide sequence ID" value="NZ_JAEKCZ010000001.1"/>
</dbReference>
<dbReference type="InterPro" id="IPR032675">
    <property type="entry name" value="LRR_dom_sf"/>
</dbReference>
<protein>
    <recommendedName>
        <fullName evidence="2">RING-type E3 ubiquitin transferase</fullName>
        <ecNumber evidence="2">2.3.2.27</ecNumber>
    </recommendedName>
</protein>
<dbReference type="PROSITE" id="PS52053">
    <property type="entry name" value="NEL"/>
    <property type="match status" value="1"/>
</dbReference>
<dbReference type="PROSITE" id="PS51450">
    <property type="entry name" value="LRR"/>
    <property type="match status" value="1"/>
</dbReference>
<dbReference type="InterPro" id="IPR050715">
    <property type="entry name" value="LRR-SigEffector_domain"/>
</dbReference>
<dbReference type="EMBL" id="JAEKCZ010000001">
    <property type="protein sequence ID" value="MBJ2255018.1"/>
    <property type="molecule type" value="Genomic_DNA"/>
</dbReference>
<keyword evidence="3" id="KW-0433">Leucine-rich repeat</keyword>
<dbReference type="SUPFAM" id="SSF52058">
    <property type="entry name" value="L domain-like"/>
    <property type="match status" value="1"/>
</dbReference>
<dbReference type="PANTHER" id="PTHR45752">
    <property type="entry name" value="LEUCINE-RICH REPEAT-CONTAINING"/>
    <property type="match status" value="1"/>
</dbReference>
<dbReference type="EC" id="2.3.2.27" evidence="2"/>
<keyword evidence="6" id="KW-0808">Transferase</keyword>
<dbReference type="InterPro" id="IPR001611">
    <property type="entry name" value="Leu-rich_rpt"/>
</dbReference>
<evidence type="ECO:0000313" key="9">
    <source>
        <dbReference type="Proteomes" id="UP000658390"/>
    </source>
</evidence>
<proteinExistence type="inferred from homology"/>
<keyword evidence="6" id="KW-0832">Ubl conjugation</keyword>
<keyword evidence="6" id="KW-0964">Secreted</keyword>
<dbReference type="Gene3D" id="1.20.58.360">
    <property type="entry name" value="Shigella T3SS effector IpaH defines"/>
    <property type="match status" value="1"/>
</dbReference>
<comment type="similarity">
    <text evidence="6">Belongs to the LRR-containing bacterial E3 ligase family.</text>
</comment>
<keyword evidence="4" id="KW-0677">Repeat</keyword>
<dbReference type="Proteomes" id="UP000658390">
    <property type="component" value="Unassembled WGS sequence"/>
</dbReference>
<keyword evidence="6" id="KW-0833">Ubl conjugation pathway</keyword>
<name>A0A8I1FMW2_9PSED</name>
<comment type="catalytic activity">
    <reaction evidence="1">
        <text>S-ubiquitinyl-[E2 ubiquitin-conjugating enzyme]-L-cysteine + [acceptor protein]-L-lysine = [E2 ubiquitin-conjugating enzyme]-L-cysteine + N(6)-ubiquitinyl-[acceptor protein]-L-lysine.</text>
        <dbReference type="EC" id="2.3.2.27"/>
    </reaction>
</comment>
<comment type="PTM">
    <text evidence="6">Ubiquitinated in the presence of host E1 ubiquitin-activating enzyme, E2 ubiquitin-conjugating enzyme and ubiquitin.</text>
</comment>